<dbReference type="GO" id="GO:0005886">
    <property type="term" value="C:plasma membrane"/>
    <property type="evidence" value="ECO:0007669"/>
    <property type="project" value="TreeGrafter"/>
</dbReference>
<accession>A0AAX3SEH2</accession>
<reference evidence="7" key="1">
    <citation type="submission" date="2023-03" db="EMBL/GenBank/DDBJ databases">
        <title>Synergistic degradation of erythromycin by symbiotic bacteria Ery-6A and Ery-6B and application in simulated water remediation.</title>
        <authorList>
            <person name="Xu S."/>
        </authorList>
    </citation>
    <scope>NUCLEOTIDE SEQUENCE</scope>
    <source>
        <strain evidence="7">Ery-6A</strain>
    </source>
</reference>
<feature type="transmembrane region" description="Helical" evidence="5">
    <location>
        <begin position="86"/>
        <end position="104"/>
    </location>
</feature>
<dbReference type="CDD" id="cd17365">
    <property type="entry name" value="MFS_PcaK_like"/>
    <property type="match status" value="1"/>
</dbReference>
<feature type="transmembrane region" description="Helical" evidence="5">
    <location>
        <begin position="255"/>
        <end position="274"/>
    </location>
</feature>
<name>A0AAX3SEH2_9BURK</name>
<feature type="transmembrane region" description="Helical" evidence="5">
    <location>
        <begin position="378"/>
        <end position="397"/>
    </location>
</feature>
<dbReference type="GO" id="GO:0046943">
    <property type="term" value="F:carboxylic acid transmembrane transporter activity"/>
    <property type="evidence" value="ECO:0007669"/>
    <property type="project" value="TreeGrafter"/>
</dbReference>
<evidence type="ECO:0000256" key="3">
    <source>
        <dbReference type="ARBA" id="ARBA00022989"/>
    </source>
</evidence>
<protein>
    <submittedName>
        <fullName evidence="7">MFS transporter</fullName>
    </submittedName>
</protein>
<evidence type="ECO:0000256" key="4">
    <source>
        <dbReference type="ARBA" id="ARBA00023136"/>
    </source>
</evidence>
<evidence type="ECO:0000259" key="6">
    <source>
        <dbReference type="PROSITE" id="PS50850"/>
    </source>
</evidence>
<gene>
    <name evidence="7" type="ORF">PYR84_15905</name>
</gene>
<dbReference type="Proteomes" id="UP001219066">
    <property type="component" value="Chromosome"/>
</dbReference>
<feature type="domain" description="Major facilitator superfamily (MFS) profile" evidence="6">
    <location>
        <begin position="20"/>
        <end position="433"/>
    </location>
</feature>
<feature type="transmembrane region" description="Helical" evidence="5">
    <location>
        <begin position="56"/>
        <end position="74"/>
    </location>
</feature>
<keyword evidence="3 5" id="KW-1133">Transmembrane helix</keyword>
<dbReference type="InterPro" id="IPR036259">
    <property type="entry name" value="MFS_trans_sf"/>
</dbReference>
<feature type="transmembrane region" description="Helical" evidence="5">
    <location>
        <begin position="174"/>
        <end position="194"/>
    </location>
</feature>
<feature type="transmembrane region" description="Helical" evidence="5">
    <location>
        <begin position="144"/>
        <end position="168"/>
    </location>
</feature>
<organism evidence="7 8">
    <name type="scientific">Delftia tsuruhatensis</name>
    <dbReference type="NCBI Taxonomy" id="180282"/>
    <lineage>
        <taxon>Bacteria</taxon>
        <taxon>Pseudomonadati</taxon>
        <taxon>Pseudomonadota</taxon>
        <taxon>Betaproteobacteria</taxon>
        <taxon>Burkholderiales</taxon>
        <taxon>Comamonadaceae</taxon>
        <taxon>Delftia</taxon>
    </lineage>
</organism>
<dbReference type="PROSITE" id="PS00217">
    <property type="entry name" value="SUGAR_TRANSPORT_2"/>
    <property type="match status" value="1"/>
</dbReference>
<evidence type="ECO:0000313" key="8">
    <source>
        <dbReference type="Proteomes" id="UP001219066"/>
    </source>
</evidence>
<evidence type="ECO:0000256" key="2">
    <source>
        <dbReference type="ARBA" id="ARBA00022692"/>
    </source>
</evidence>
<dbReference type="SUPFAM" id="SSF103473">
    <property type="entry name" value="MFS general substrate transporter"/>
    <property type="match status" value="1"/>
</dbReference>
<dbReference type="Gene3D" id="1.20.1250.20">
    <property type="entry name" value="MFS general substrate transporter like domains"/>
    <property type="match status" value="1"/>
</dbReference>
<dbReference type="EMBL" id="CP120956">
    <property type="protein sequence ID" value="WFF78429.1"/>
    <property type="molecule type" value="Genomic_DNA"/>
</dbReference>
<keyword evidence="2 5" id="KW-0812">Transmembrane</keyword>
<sequence>MKDIRKTMDEGAMAPFQWLAVAICILLIMLDGFDVLVMAFTASAVAAEWKLNGAQLGVLFSAGLIGMALGSLFLAPVADRRGRQPVIVLCLVVVSVGMLLSAAARSYVELAALRAMTGVGIGGMLASVGVITSEYSSNKWRSTAIALQATGYPIGATLGGLMAAWLLTHHGWRSVFVFGGLATALMVPIVLWRLPESVDFLLGRRPARALEKLNRLMALMGHPALLQLPAPAGGEVRQGSTVAALFRNGLARPTLMLWAGFFLLMFSVYFSLSWTPKLLVQAGLSAQQGVTGGVLLNLGGIAGGSLFGLLAVKVRLRHLAMGSLLLNALFTALFGLASASLGWAFAAAVGVGVFLFASMAGLYGLVPATYPAQVRATGMGWAIGIGRIGAIVAPTMAGLLLDGGWQPASLYYVFALPLIAAGLAVWATGAGRTLAPMGGALRAPGA</sequence>
<feature type="transmembrane region" description="Helical" evidence="5">
    <location>
        <begin position="294"/>
        <end position="312"/>
    </location>
</feature>
<dbReference type="InterPro" id="IPR011701">
    <property type="entry name" value="MFS"/>
</dbReference>
<feature type="transmembrane region" description="Helical" evidence="5">
    <location>
        <begin position="319"/>
        <end position="337"/>
    </location>
</feature>
<dbReference type="PROSITE" id="PS50850">
    <property type="entry name" value="MFS"/>
    <property type="match status" value="1"/>
</dbReference>
<evidence type="ECO:0000313" key="7">
    <source>
        <dbReference type="EMBL" id="WFF78429.1"/>
    </source>
</evidence>
<evidence type="ECO:0000256" key="5">
    <source>
        <dbReference type="SAM" id="Phobius"/>
    </source>
</evidence>
<comment type="subcellular location">
    <subcellularLocation>
        <location evidence="1">Membrane</location>
        <topology evidence="1">Multi-pass membrane protein</topology>
    </subcellularLocation>
</comment>
<dbReference type="Pfam" id="PF07690">
    <property type="entry name" value="MFS_1"/>
    <property type="match status" value="1"/>
</dbReference>
<dbReference type="RefSeq" id="WP_209801736.1">
    <property type="nucleotide sequence ID" value="NZ_CP120956.1"/>
</dbReference>
<dbReference type="PANTHER" id="PTHR23508">
    <property type="entry name" value="CARBOXYLIC ACID TRANSPORTER PROTEIN HOMOLOG"/>
    <property type="match status" value="1"/>
</dbReference>
<feature type="transmembrane region" description="Helical" evidence="5">
    <location>
        <begin position="110"/>
        <end position="132"/>
    </location>
</feature>
<dbReference type="PANTHER" id="PTHR23508:SF10">
    <property type="entry name" value="CARBOXYLIC ACID TRANSPORTER PROTEIN HOMOLOG"/>
    <property type="match status" value="1"/>
</dbReference>
<feature type="transmembrane region" description="Helical" evidence="5">
    <location>
        <begin position="343"/>
        <end position="366"/>
    </location>
</feature>
<keyword evidence="4 5" id="KW-0472">Membrane</keyword>
<dbReference type="InterPro" id="IPR005829">
    <property type="entry name" value="Sugar_transporter_CS"/>
</dbReference>
<proteinExistence type="predicted"/>
<dbReference type="AlphaFoldDB" id="A0AAX3SEH2"/>
<evidence type="ECO:0000256" key="1">
    <source>
        <dbReference type="ARBA" id="ARBA00004141"/>
    </source>
</evidence>
<dbReference type="InterPro" id="IPR020846">
    <property type="entry name" value="MFS_dom"/>
</dbReference>
<feature type="transmembrane region" description="Helical" evidence="5">
    <location>
        <begin position="409"/>
        <end position="427"/>
    </location>
</feature>